<accession>A0A9P9ALZ7</accession>
<sequence>MSDNGRSATDIITYIGVPLAVLGVLPILYNTFATLASLSRIKRMLQRSRLTALTRSDVVNRVIEIELPRYAVMPLDRFQNRAEYWTLSRHPSSIPGGSWTTFNWKTNAIGMKTQRVEYADQVRQPQVEVAFDELVCYLLDLGAVPDPHGWKLLKSTGLWTPVGCTLMTSPDGREKALTLAPLDDSDGNLSLAVAWSSSWITRDHAHLPPYWVRLPPAADKAKKHDSLDGKKGDNVNGMEDIEAQNAISQGGSSDTDSIENEAYANFRSEITCQISMAGIVTALIQGGVQHSTTPESLYIDHLRTQSGKSDGVWFASAATAYGTSSQTILWNYKIPDDILSFSRKETVPCGVMVMLGMVDESETPEWATKHHDYGASIDQFAQRHREQRMAMEAEARMAPAQREAAARDRMRRETEQRMQDLRDRARVDQQRRDQRSMEALQSPRWDTKLIADHCLKWLQAKGTWDASLTMKEIVGLMLHRMVLDGDFASSLCKMLDTWKAWADMGGMRKADYQSIQDNQTTFAQATLLMALIKDTSSALEGTLSMDLQECLRMWKKVRLG</sequence>
<comment type="caution">
    <text evidence="3">The sequence shown here is derived from an EMBL/GenBank/DDBJ whole genome shotgun (WGS) entry which is preliminary data.</text>
</comment>
<evidence type="ECO:0000313" key="3">
    <source>
        <dbReference type="EMBL" id="KAH6889621.1"/>
    </source>
</evidence>
<keyword evidence="4" id="KW-1185">Reference proteome</keyword>
<reference evidence="3 4" key="1">
    <citation type="journal article" date="2021" name="Nat. Commun.">
        <title>Genetic determinants of endophytism in the Arabidopsis root mycobiome.</title>
        <authorList>
            <person name="Mesny F."/>
            <person name="Miyauchi S."/>
            <person name="Thiergart T."/>
            <person name="Pickel B."/>
            <person name="Atanasova L."/>
            <person name="Karlsson M."/>
            <person name="Huettel B."/>
            <person name="Barry K.W."/>
            <person name="Haridas S."/>
            <person name="Chen C."/>
            <person name="Bauer D."/>
            <person name="Andreopoulos W."/>
            <person name="Pangilinan J."/>
            <person name="LaButti K."/>
            <person name="Riley R."/>
            <person name="Lipzen A."/>
            <person name="Clum A."/>
            <person name="Drula E."/>
            <person name="Henrissat B."/>
            <person name="Kohler A."/>
            <person name="Grigoriev I.V."/>
            <person name="Martin F.M."/>
            <person name="Hacquard S."/>
        </authorList>
    </citation>
    <scope>NUCLEOTIDE SEQUENCE [LARGE SCALE GENOMIC DNA]</scope>
    <source>
        <strain evidence="3 4">MPI-CAGE-CH-0241</strain>
    </source>
</reference>
<dbReference type="OrthoDB" id="3166386at2759"/>
<name>A0A9P9ALZ7_9HYPO</name>
<dbReference type="EMBL" id="JAGPYM010000010">
    <property type="protein sequence ID" value="KAH6889621.1"/>
    <property type="molecule type" value="Genomic_DNA"/>
</dbReference>
<protein>
    <submittedName>
        <fullName evidence="3">Uncharacterized protein</fullName>
    </submittedName>
</protein>
<keyword evidence="2" id="KW-0472">Membrane</keyword>
<proteinExistence type="predicted"/>
<feature type="region of interest" description="Disordered" evidence="1">
    <location>
        <begin position="394"/>
        <end position="439"/>
    </location>
</feature>
<evidence type="ECO:0000256" key="2">
    <source>
        <dbReference type="SAM" id="Phobius"/>
    </source>
</evidence>
<dbReference type="Proteomes" id="UP000777438">
    <property type="component" value="Unassembled WGS sequence"/>
</dbReference>
<evidence type="ECO:0000256" key="1">
    <source>
        <dbReference type="SAM" id="MobiDB-lite"/>
    </source>
</evidence>
<feature type="transmembrane region" description="Helical" evidence="2">
    <location>
        <begin position="12"/>
        <end position="38"/>
    </location>
</feature>
<evidence type="ECO:0000313" key="4">
    <source>
        <dbReference type="Proteomes" id="UP000777438"/>
    </source>
</evidence>
<feature type="compositionally biased region" description="Basic and acidic residues" evidence="1">
    <location>
        <begin position="404"/>
        <end position="436"/>
    </location>
</feature>
<keyword evidence="2" id="KW-1133">Transmembrane helix</keyword>
<dbReference type="AlphaFoldDB" id="A0A9P9ALZ7"/>
<gene>
    <name evidence="3" type="ORF">B0T10DRAFT_606160</name>
</gene>
<organism evidence="3 4">
    <name type="scientific">Thelonectria olida</name>
    <dbReference type="NCBI Taxonomy" id="1576542"/>
    <lineage>
        <taxon>Eukaryota</taxon>
        <taxon>Fungi</taxon>
        <taxon>Dikarya</taxon>
        <taxon>Ascomycota</taxon>
        <taxon>Pezizomycotina</taxon>
        <taxon>Sordariomycetes</taxon>
        <taxon>Hypocreomycetidae</taxon>
        <taxon>Hypocreales</taxon>
        <taxon>Nectriaceae</taxon>
        <taxon>Thelonectria</taxon>
    </lineage>
</organism>
<keyword evidence="2" id="KW-0812">Transmembrane</keyword>